<dbReference type="AlphaFoldDB" id="A0A3P7KCC0"/>
<reference evidence="3 4" key="1">
    <citation type="submission" date="2018-11" db="EMBL/GenBank/DDBJ databases">
        <authorList>
            <consortium name="Pathogen Informatics"/>
        </authorList>
    </citation>
    <scope>NUCLEOTIDE SEQUENCE [LARGE SCALE GENOMIC DNA]</scope>
</reference>
<protein>
    <recommendedName>
        <fullName evidence="2">Tyrosine specific protein phosphatases domain-containing protein</fullName>
    </recommendedName>
</protein>
<keyword evidence="4" id="KW-1185">Reference proteome</keyword>
<name>A0A3P7KCC0_STRVU</name>
<dbReference type="InterPro" id="IPR015943">
    <property type="entry name" value="WD40/YVTN_repeat-like_dom_sf"/>
</dbReference>
<dbReference type="PANTHER" id="PTHR10367">
    <property type="entry name" value="MRNA-CAPPING ENZYME"/>
    <property type="match status" value="1"/>
</dbReference>
<dbReference type="InterPro" id="IPR029021">
    <property type="entry name" value="Prot-tyrosine_phosphatase-like"/>
</dbReference>
<dbReference type="GO" id="GO:0004651">
    <property type="term" value="F:polynucleotide 5'-phosphatase activity"/>
    <property type="evidence" value="ECO:0007669"/>
    <property type="project" value="TreeGrafter"/>
</dbReference>
<dbReference type="InterPro" id="IPR000340">
    <property type="entry name" value="Dual-sp_phosphatase_cat-dom"/>
</dbReference>
<feature type="compositionally biased region" description="Acidic residues" evidence="1">
    <location>
        <begin position="224"/>
        <end position="243"/>
    </location>
</feature>
<dbReference type="InterPro" id="IPR024977">
    <property type="entry name" value="Apc4-like_WD40_dom"/>
</dbReference>
<evidence type="ECO:0000256" key="1">
    <source>
        <dbReference type="SAM" id="MobiDB-lite"/>
    </source>
</evidence>
<feature type="compositionally biased region" description="Polar residues" evidence="1">
    <location>
        <begin position="191"/>
        <end position="223"/>
    </location>
</feature>
<evidence type="ECO:0000313" key="3">
    <source>
        <dbReference type="EMBL" id="VDM65572.1"/>
    </source>
</evidence>
<proteinExistence type="predicted"/>
<dbReference type="Pfam" id="PF12894">
    <property type="entry name" value="ANAPC4_WD40"/>
    <property type="match status" value="1"/>
</dbReference>
<organism evidence="3 4">
    <name type="scientific">Strongylus vulgaris</name>
    <name type="common">Blood worm</name>
    <dbReference type="NCBI Taxonomy" id="40348"/>
    <lineage>
        <taxon>Eukaryota</taxon>
        <taxon>Metazoa</taxon>
        <taxon>Ecdysozoa</taxon>
        <taxon>Nematoda</taxon>
        <taxon>Chromadorea</taxon>
        <taxon>Rhabditida</taxon>
        <taxon>Rhabditina</taxon>
        <taxon>Rhabditomorpha</taxon>
        <taxon>Strongyloidea</taxon>
        <taxon>Strongylidae</taxon>
        <taxon>Strongylus</taxon>
    </lineage>
</organism>
<feature type="non-terminal residue" evidence="3">
    <location>
        <position position="509"/>
    </location>
</feature>
<gene>
    <name evidence="3" type="ORF">SVUK_LOCUS570</name>
</gene>
<feature type="domain" description="Tyrosine specific protein phosphatases" evidence="2">
    <location>
        <begin position="44"/>
        <end position="113"/>
    </location>
</feature>
<sequence>MIKTRLKAYAYNIKKSTVQAEGGCYSFLFVRVTQIFVERTECVSEFNKAIQDYIDKTDDEEALIGVHCTNGVNRSGYLICRFLIERLGWSSHEALDAFERARGYPIEKGSYVQALHKAAIDSRNRREASDSDSEEHRRKSKKSKKKREKDEASFSDSASQMGNIMQQFFAQLQGAHQAAESGNGSGYDGSPAQSGSYASPGQQHWAYQTKQAQAKNTPNTESPVQDEEMEEGEDMEGIEEGEFGPDQPQVKSTAQKRRDRRQRMKNMLSVMKRGRFHEIQEMQREFVARSGGAQIPNAPLVLFRYNVFSQKDPKPAHFIPSTSLRHENPLMCIAGNMGIHVMPFDLQQQRKQYRAPFKVIAQLSPYVSVRLRVVVETELVHFVQWNPTSDLLALASRKGEVMVKRNAWKRCWKVNVSELTAFPETQCLKPALVESMTWSPDGAVLAVAMNDGHLHLIEAEEGVVRWSRNLGPSTCAQKMRWFWSGNAPSTKIDWTKVTDRPVLDESKAV</sequence>
<dbReference type="InterPro" id="IPR016130">
    <property type="entry name" value="Tyr_Pase_AS"/>
</dbReference>
<feature type="compositionally biased region" description="Basic and acidic residues" evidence="1">
    <location>
        <begin position="119"/>
        <end position="137"/>
    </location>
</feature>
<evidence type="ECO:0000259" key="2">
    <source>
        <dbReference type="PROSITE" id="PS50056"/>
    </source>
</evidence>
<dbReference type="InterPro" id="IPR000387">
    <property type="entry name" value="Tyr_Pase_dom"/>
</dbReference>
<dbReference type="SUPFAM" id="SSF52799">
    <property type="entry name" value="(Phosphotyrosine protein) phosphatases II"/>
    <property type="match status" value="1"/>
</dbReference>
<dbReference type="OrthoDB" id="428974at2759"/>
<accession>A0A3P7KCC0</accession>
<dbReference type="SUPFAM" id="SSF50978">
    <property type="entry name" value="WD40 repeat-like"/>
    <property type="match status" value="1"/>
</dbReference>
<feature type="compositionally biased region" description="Basic residues" evidence="1">
    <location>
        <begin position="138"/>
        <end position="147"/>
    </location>
</feature>
<dbReference type="PROSITE" id="PS00383">
    <property type="entry name" value="TYR_PHOSPHATASE_1"/>
    <property type="match status" value="1"/>
</dbReference>
<dbReference type="InterPro" id="IPR051029">
    <property type="entry name" value="mRNA_Capping_Enz/RNA_Phosphat"/>
</dbReference>
<feature type="region of interest" description="Disordered" evidence="1">
    <location>
        <begin position="119"/>
        <end position="158"/>
    </location>
</feature>
<dbReference type="Gene3D" id="3.90.190.10">
    <property type="entry name" value="Protein tyrosine phosphatase superfamily"/>
    <property type="match status" value="1"/>
</dbReference>
<dbReference type="PROSITE" id="PS50056">
    <property type="entry name" value="TYR_PHOSPHATASE_2"/>
    <property type="match status" value="1"/>
</dbReference>
<dbReference type="Gene3D" id="2.130.10.10">
    <property type="entry name" value="YVTN repeat-like/Quinoprotein amine dehydrogenase"/>
    <property type="match status" value="1"/>
</dbReference>
<dbReference type="Proteomes" id="UP000270094">
    <property type="component" value="Unassembled WGS sequence"/>
</dbReference>
<dbReference type="Pfam" id="PF00782">
    <property type="entry name" value="DSPc"/>
    <property type="match status" value="1"/>
</dbReference>
<dbReference type="PANTHER" id="PTHR10367:SF27">
    <property type="entry name" value="TYROSINE-PROTEIN PHOSPHATASE F54C8.4-RELATED"/>
    <property type="match status" value="1"/>
</dbReference>
<dbReference type="EMBL" id="UYYB01000983">
    <property type="protein sequence ID" value="VDM65572.1"/>
    <property type="molecule type" value="Genomic_DNA"/>
</dbReference>
<dbReference type="InterPro" id="IPR036322">
    <property type="entry name" value="WD40_repeat_dom_sf"/>
</dbReference>
<feature type="region of interest" description="Disordered" evidence="1">
    <location>
        <begin position="172"/>
        <end position="261"/>
    </location>
</feature>
<evidence type="ECO:0000313" key="4">
    <source>
        <dbReference type="Proteomes" id="UP000270094"/>
    </source>
</evidence>